<gene>
    <name evidence="1" type="ORF">OESDEN_17197</name>
</gene>
<dbReference type="Gene3D" id="3.40.50.300">
    <property type="entry name" value="P-loop containing nucleotide triphosphate hydrolases"/>
    <property type="match status" value="1"/>
</dbReference>
<dbReference type="OrthoDB" id="8954335at2759"/>
<organism evidence="1 2">
    <name type="scientific">Oesophagostomum dentatum</name>
    <name type="common">Nodular worm</name>
    <dbReference type="NCBI Taxonomy" id="61180"/>
    <lineage>
        <taxon>Eukaryota</taxon>
        <taxon>Metazoa</taxon>
        <taxon>Ecdysozoa</taxon>
        <taxon>Nematoda</taxon>
        <taxon>Chromadorea</taxon>
        <taxon>Rhabditida</taxon>
        <taxon>Rhabditina</taxon>
        <taxon>Rhabditomorpha</taxon>
        <taxon>Strongyloidea</taxon>
        <taxon>Strongylidae</taxon>
        <taxon>Oesophagostomum</taxon>
    </lineage>
</organism>
<dbReference type="CDD" id="cd00882">
    <property type="entry name" value="Ras_like_GTPase"/>
    <property type="match status" value="1"/>
</dbReference>
<accession>A0A0B1SGV2</accession>
<evidence type="ECO:0000313" key="2">
    <source>
        <dbReference type="Proteomes" id="UP000053660"/>
    </source>
</evidence>
<keyword evidence="2" id="KW-1185">Reference proteome</keyword>
<dbReference type="AlphaFoldDB" id="A0A0B1SGV2"/>
<name>A0A0B1SGV2_OESDE</name>
<reference evidence="1 2" key="1">
    <citation type="submission" date="2014-03" db="EMBL/GenBank/DDBJ databases">
        <title>Draft genome of the hookworm Oesophagostomum dentatum.</title>
        <authorList>
            <person name="Mitreva M."/>
        </authorList>
    </citation>
    <scope>NUCLEOTIDE SEQUENCE [LARGE SCALE GENOMIC DNA]</scope>
    <source>
        <strain evidence="1 2">OD-Hann</strain>
    </source>
</reference>
<proteinExistence type="predicted"/>
<protein>
    <submittedName>
        <fullName evidence="1">Uncharacterized protein</fullName>
    </submittedName>
</protein>
<evidence type="ECO:0000313" key="1">
    <source>
        <dbReference type="EMBL" id="KHJ83106.1"/>
    </source>
</evidence>
<dbReference type="InterPro" id="IPR027417">
    <property type="entry name" value="P-loop_NTPase"/>
</dbReference>
<sequence>MTVLKGTAPNATIRKVVIGGQQQPTEEDKTILLFGPVRAGKTTTINSMLNYLYDVKRENNFRFVLDTEIKKTTALTAYVLNNTVLPFSVTVVDTPGVVNVKNNMDVSTLIKKWFEQVGFSS</sequence>
<dbReference type="SUPFAM" id="SSF52540">
    <property type="entry name" value="P-loop containing nucleoside triphosphate hydrolases"/>
    <property type="match status" value="1"/>
</dbReference>
<dbReference type="Proteomes" id="UP000053660">
    <property type="component" value="Unassembled WGS sequence"/>
</dbReference>
<dbReference type="EMBL" id="KN575149">
    <property type="protein sequence ID" value="KHJ83106.1"/>
    <property type="molecule type" value="Genomic_DNA"/>
</dbReference>